<evidence type="ECO:0000256" key="1">
    <source>
        <dbReference type="ARBA" id="ARBA00004651"/>
    </source>
</evidence>
<dbReference type="OrthoDB" id="1808646at2"/>
<dbReference type="Pfam" id="PF01292">
    <property type="entry name" value="Ni_hydr_CYTB"/>
    <property type="match status" value="1"/>
</dbReference>
<dbReference type="RefSeq" id="WP_073089236.1">
    <property type="nucleotide sequence ID" value="NZ_FRBC01000010.1"/>
</dbReference>
<keyword evidence="4 6" id="KW-1133">Transmembrane helix</keyword>
<evidence type="ECO:0000313" key="8">
    <source>
        <dbReference type="EMBL" id="SHK62365.1"/>
    </source>
</evidence>
<name>A0A1M6TZC7_SELRU</name>
<dbReference type="InterPro" id="IPR011577">
    <property type="entry name" value="Cyt_b561_bac/Ni-Hgenase"/>
</dbReference>
<comment type="subcellular location">
    <subcellularLocation>
        <location evidence="1">Cell membrane</location>
        <topology evidence="1">Multi-pass membrane protein</topology>
    </subcellularLocation>
</comment>
<feature type="transmembrane region" description="Helical" evidence="6">
    <location>
        <begin position="163"/>
        <end position="185"/>
    </location>
</feature>
<evidence type="ECO:0000256" key="5">
    <source>
        <dbReference type="ARBA" id="ARBA00023136"/>
    </source>
</evidence>
<organism evidence="8 9">
    <name type="scientific">Selenomonas ruminantium</name>
    <dbReference type="NCBI Taxonomy" id="971"/>
    <lineage>
        <taxon>Bacteria</taxon>
        <taxon>Bacillati</taxon>
        <taxon>Bacillota</taxon>
        <taxon>Negativicutes</taxon>
        <taxon>Selenomonadales</taxon>
        <taxon>Selenomonadaceae</taxon>
        <taxon>Selenomonas</taxon>
    </lineage>
</organism>
<dbReference type="GO" id="GO:0009055">
    <property type="term" value="F:electron transfer activity"/>
    <property type="evidence" value="ECO:0007669"/>
    <property type="project" value="InterPro"/>
</dbReference>
<evidence type="ECO:0000256" key="4">
    <source>
        <dbReference type="ARBA" id="ARBA00022989"/>
    </source>
</evidence>
<dbReference type="Gene3D" id="1.20.950.20">
    <property type="entry name" value="Transmembrane di-heme cytochromes, Chain C"/>
    <property type="match status" value="1"/>
</dbReference>
<keyword evidence="3 6" id="KW-0812">Transmembrane</keyword>
<dbReference type="AlphaFoldDB" id="A0A1M6TZC7"/>
<keyword evidence="2" id="KW-1003">Cell membrane</keyword>
<dbReference type="SUPFAM" id="SSF81342">
    <property type="entry name" value="Transmembrane di-heme cytochromes"/>
    <property type="match status" value="1"/>
</dbReference>
<dbReference type="InterPro" id="IPR051817">
    <property type="entry name" value="FDH_cytochrome_b556_subunit"/>
</dbReference>
<dbReference type="GO" id="GO:0036397">
    <property type="term" value="F:formate dehydrogenase (quinone) activity"/>
    <property type="evidence" value="ECO:0007669"/>
    <property type="project" value="TreeGrafter"/>
</dbReference>
<dbReference type="EMBL" id="FRBC01000010">
    <property type="protein sequence ID" value="SHK62365.1"/>
    <property type="molecule type" value="Genomic_DNA"/>
</dbReference>
<feature type="transmembrane region" description="Helical" evidence="6">
    <location>
        <begin position="52"/>
        <end position="73"/>
    </location>
</feature>
<feature type="transmembrane region" description="Helical" evidence="6">
    <location>
        <begin position="127"/>
        <end position="151"/>
    </location>
</feature>
<dbReference type="PANTHER" id="PTHR30074">
    <property type="entry name" value="FORMATE DEHYDROGENASE, NITRATE-INDUCIBLE, CYTOCHROME B556 FDN SUBUNIT"/>
    <property type="match status" value="1"/>
</dbReference>
<evidence type="ECO:0000256" key="6">
    <source>
        <dbReference type="SAM" id="Phobius"/>
    </source>
</evidence>
<dbReference type="GO" id="GO:0009061">
    <property type="term" value="P:anaerobic respiration"/>
    <property type="evidence" value="ECO:0007669"/>
    <property type="project" value="TreeGrafter"/>
</dbReference>
<feature type="domain" description="Cytochrome b561 bacterial/Ni-hydrogenase" evidence="7">
    <location>
        <begin position="12"/>
        <end position="195"/>
    </location>
</feature>
<evidence type="ECO:0000313" key="9">
    <source>
        <dbReference type="Proteomes" id="UP000184263"/>
    </source>
</evidence>
<dbReference type="InterPro" id="IPR016174">
    <property type="entry name" value="Di-haem_cyt_TM"/>
</dbReference>
<dbReference type="Proteomes" id="UP000184263">
    <property type="component" value="Unassembled WGS sequence"/>
</dbReference>
<reference evidence="8 9" key="1">
    <citation type="submission" date="2016-11" db="EMBL/GenBank/DDBJ databases">
        <authorList>
            <person name="Jaros S."/>
            <person name="Januszkiewicz K."/>
            <person name="Wedrychowicz H."/>
        </authorList>
    </citation>
    <scope>NUCLEOTIDE SEQUENCE [LARGE SCALE GENOMIC DNA]</scope>
    <source>
        <strain evidence="8 9">HD4</strain>
    </source>
</reference>
<evidence type="ECO:0000256" key="3">
    <source>
        <dbReference type="ARBA" id="ARBA00022692"/>
    </source>
</evidence>
<feature type="transmembrane region" description="Helical" evidence="6">
    <location>
        <begin position="20"/>
        <end position="40"/>
    </location>
</feature>
<dbReference type="GO" id="GO:0005886">
    <property type="term" value="C:plasma membrane"/>
    <property type="evidence" value="ECO:0007669"/>
    <property type="project" value="UniProtKB-SubCell"/>
</dbReference>
<keyword evidence="5 6" id="KW-0472">Membrane</keyword>
<proteinExistence type="predicted"/>
<protein>
    <submittedName>
        <fullName evidence="8">Formate dehydrogenase subunit gamma</fullName>
    </submittedName>
</protein>
<dbReference type="GO" id="GO:0022904">
    <property type="term" value="P:respiratory electron transport chain"/>
    <property type="evidence" value="ECO:0007669"/>
    <property type="project" value="InterPro"/>
</dbReference>
<sequence>MSKFAEDAVALRHALPSRLFHWCLVLGFIPAAITGVILFLRPLGPEGMHLAMQIHIVGAWILMIGSTLFFLLASDRVAAFWRDAFFSWKNDDIIWLAKGGGYPQKMLLNKEIDVPPMGKMNSGQKMMGILVFFGTLIIIASGAILYFALPLVPKAIAYYADKAHLIVGLFLTLCVFCGHIPLGIYNWAAFKSMFGDGTIRVKEAEHHNKLWVEEELKKIS</sequence>
<dbReference type="GO" id="GO:0009326">
    <property type="term" value="C:formate dehydrogenase complex"/>
    <property type="evidence" value="ECO:0007669"/>
    <property type="project" value="TreeGrafter"/>
</dbReference>
<evidence type="ECO:0000256" key="2">
    <source>
        <dbReference type="ARBA" id="ARBA00022475"/>
    </source>
</evidence>
<gene>
    <name evidence="8" type="ORF">SAMN05216582_1104</name>
</gene>
<evidence type="ECO:0000259" key="7">
    <source>
        <dbReference type="Pfam" id="PF01292"/>
    </source>
</evidence>
<dbReference type="GO" id="GO:0015944">
    <property type="term" value="P:formate oxidation"/>
    <property type="evidence" value="ECO:0007669"/>
    <property type="project" value="TreeGrafter"/>
</dbReference>
<dbReference type="PANTHER" id="PTHR30074:SF5">
    <property type="entry name" value="FORMATE DEHYDROGENASE, NITRATE-INDUCIBLE, CYTOCHROME B556(FDN) SUBUNIT"/>
    <property type="match status" value="1"/>
</dbReference>
<accession>A0A1M6TZC7</accession>